<dbReference type="AlphaFoldDB" id="A0A2A6E1U3"/>
<protein>
    <recommendedName>
        <fullName evidence="3">Sporulation peptidase YabG</fullName>
    </recommendedName>
</protein>
<evidence type="ECO:0008006" key="3">
    <source>
        <dbReference type="Google" id="ProtNLM"/>
    </source>
</evidence>
<reference evidence="1 2" key="1">
    <citation type="submission" date="2016-12" db="EMBL/GenBank/DDBJ databases">
        <title>Candidatus Reconcilibacillus cellulovorans genome.</title>
        <authorList>
            <person name="Kolinko S."/>
            <person name="Wu Y.-W."/>
            <person name="Tachea F."/>
            <person name="Denzel E."/>
            <person name="Hiras J."/>
            <person name="Baecker N."/>
            <person name="Chan L.J."/>
            <person name="Eichorst S.A."/>
            <person name="Frey D."/>
            <person name="Adams P.D."/>
            <person name="Pray T."/>
            <person name="Tanjore D."/>
            <person name="Petzold C.J."/>
            <person name="Gladden J.M."/>
            <person name="Simmons B.A."/>
            <person name="Singer S.W."/>
        </authorList>
    </citation>
    <scope>NUCLEOTIDE SEQUENCE [LARGE SCALE GENOMIC DNA]</scope>
    <source>
        <strain evidence="1">JTherm</strain>
    </source>
</reference>
<gene>
    <name evidence="1" type="ORF">BLM47_03655</name>
</gene>
<dbReference type="Proteomes" id="UP000243688">
    <property type="component" value="Unassembled WGS sequence"/>
</dbReference>
<accession>A0A2A6E1U3</accession>
<evidence type="ECO:0000313" key="2">
    <source>
        <dbReference type="Proteomes" id="UP000243688"/>
    </source>
</evidence>
<dbReference type="Pfam" id="PF05582">
    <property type="entry name" value="Peptidase_U57"/>
    <property type="match status" value="2"/>
</dbReference>
<sequence length="290" mass="32186">MKPGDLVIRKSYGGDVVFRICAVENGRAVLKGVEFRLLADAPLEDLELCRVVPSPLRPRRDPWGRPEDVVPEAKPLCFGMPGKVLHLDGDLEYLRKSMAFYREFRVPVHGYFVREPWMAEALMRLLPAIHPDIVVVTGHDGLLKRRPSSVRDLTQYKNSAHFVRAVDVARRYERNPDELVVVAGACQSHFEALLYAGANFASSPARVLIHALDPVSVAVRVAYTPIGRTVDLPETIRHTISGVNGIGGIDTRGRYREGMPKLPVHLQSVLPSPSASPAEGNWRVFFAAGR</sequence>
<dbReference type="InterPro" id="IPR008764">
    <property type="entry name" value="Peptidase_U57"/>
</dbReference>
<dbReference type="PIRSF" id="PIRSF011575">
    <property type="entry name" value="YabG"/>
    <property type="match status" value="1"/>
</dbReference>
<proteinExistence type="predicted"/>
<comment type="caution">
    <text evidence="1">The sequence shown here is derived from an EMBL/GenBank/DDBJ whole genome shotgun (WGS) entry which is preliminary data.</text>
</comment>
<dbReference type="EMBL" id="MOXJ01000005">
    <property type="protein sequence ID" value="PDO11100.1"/>
    <property type="molecule type" value="Genomic_DNA"/>
</dbReference>
<evidence type="ECO:0000313" key="1">
    <source>
        <dbReference type="EMBL" id="PDO11100.1"/>
    </source>
</evidence>
<name>A0A2A6E1U3_9BACL</name>
<organism evidence="1 2">
    <name type="scientific">Candidatus Reconcilbacillus cellulovorans</name>
    <dbReference type="NCBI Taxonomy" id="1906605"/>
    <lineage>
        <taxon>Bacteria</taxon>
        <taxon>Bacillati</taxon>
        <taxon>Bacillota</taxon>
        <taxon>Bacilli</taxon>
        <taxon>Bacillales</taxon>
        <taxon>Paenibacillaceae</taxon>
        <taxon>Candidatus Reconcilbacillus</taxon>
    </lineage>
</organism>